<dbReference type="PANTHER" id="PTHR12905:SF16">
    <property type="entry name" value="SER_THR PROTEIN PHOSPHATASE FAMILY PROTEIN (AFU_ORTHOLOGUE AFUA_1G06000)"/>
    <property type="match status" value="1"/>
</dbReference>
<dbReference type="Gene3D" id="3.60.21.10">
    <property type="match status" value="1"/>
</dbReference>
<dbReference type="GO" id="GO:0016829">
    <property type="term" value="F:lyase activity"/>
    <property type="evidence" value="ECO:0007669"/>
    <property type="project" value="UniProtKB-KW"/>
</dbReference>
<evidence type="ECO:0000313" key="4">
    <source>
        <dbReference type="Proteomes" id="UP001338125"/>
    </source>
</evidence>
<feature type="compositionally biased region" description="Low complexity" evidence="1">
    <location>
        <begin position="291"/>
        <end position="305"/>
    </location>
</feature>
<gene>
    <name evidence="3" type="ORF">PT974_04373</name>
</gene>
<dbReference type="InterPro" id="IPR051693">
    <property type="entry name" value="UPF0046_metallophosphoest"/>
</dbReference>
<dbReference type="SUPFAM" id="SSF56300">
    <property type="entry name" value="Metallo-dependent phosphatases"/>
    <property type="match status" value="1"/>
</dbReference>
<dbReference type="Pfam" id="PF00149">
    <property type="entry name" value="Metallophos"/>
    <property type="match status" value="1"/>
</dbReference>
<accession>A0ABR0SUW6</accession>
<dbReference type="InterPro" id="IPR029052">
    <property type="entry name" value="Metallo-depent_PP-like"/>
</dbReference>
<dbReference type="EMBL" id="JAVFKD010000004">
    <property type="protein sequence ID" value="KAK5995953.1"/>
    <property type="molecule type" value="Genomic_DNA"/>
</dbReference>
<keyword evidence="4" id="KW-1185">Reference proteome</keyword>
<feature type="region of interest" description="Disordered" evidence="1">
    <location>
        <begin position="235"/>
        <end position="319"/>
    </location>
</feature>
<dbReference type="PANTHER" id="PTHR12905">
    <property type="entry name" value="METALLOPHOSPHOESTERASE"/>
    <property type="match status" value="1"/>
</dbReference>
<keyword evidence="3" id="KW-0456">Lyase</keyword>
<feature type="compositionally biased region" description="Polar residues" evidence="1">
    <location>
        <begin position="280"/>
        <end position="290"/>
    </location>
</feature>
<name>A0ABR0SUW6_9HYPO</name>
<feature type="domain" description="Calcineurin-like phosphoesterase" evidence="2">
    <location>
        <begin position="44"/>
        <end position="208"/>
    </location>
</feature>
<evidence type="ECO:0000313" key="3">
    <source>
        <dbReference type="EMBL" id="KAK5995953.1"/>
    </source>
</evidence>
<dbReference type="InterPro" id="IPR004843">
    <property type="entry name" value="Calcineurin-like_PHP"/>
</dbReference>
<proteinExistence type="predicted"/>
<evidence type="ECO:0000256" key="1">
    <source>
        <dbReference type="SAM" id="MobiDB-lite"/>
    </source>
</evidence>
<comment type="caution">
    <text evidence="3">The sequence shown here is derived from an EMBL/GenBank/DDBJ whole genome shotgun (WGS) entry which is preliminary data.</text>
</comment>
<reference evidence="3 4" key="1">
    <citation type="submission" date="2024-01" db="EMBL/GenBank/DDBJ databases">
        <title>Complete genome of Cladobotryum mycophilum ATHUM6906.</title>
        <authorList>
            <person name="Christinaki A.C."/>
            <person name="Myridakis A.I."/>
            <person name="Kouvelis V.N."/>
        </authorList>
    </citation>
    <scope>NUCLEOTIDE SEQUENCE [LARGE SCALE GENOMIC DNA]</scope>
    <source>
        <strain evidence="3 4">ATHUM6906</strain>
    </source>
</reference>
<dbReference type="Proteomes" id="UP001338125">
    <property type="component" value="Unassembled WGS sequence"/>
</dbReference>
<organism evidence="3 4">
    <name type="scientific">Cladobotryum mycophilum</name>
    <dbReference type="NCBI Taxonomy" id="491253"/>
    <lineage>
        <taxon>Eukaryota</taxon>
        <taxon>Fungi</taxon>
        <taxon>Dikarya</taxon>
        <taxon>Ascomycota</taxon>
        <taxon>Pezizomycotina</taxon>
        <taxon>Sordariomycetes</taxon>
        <taxon>Hypocreomycetidae</taxon>
        <taxon>Hypocreales</taxon>
        <taxon>Hypocreaceae</taxon>
        <taxon>Cladobotryum</taxon>
    </lineage>
</organism>
<protein>
    <submittedName>
        <fullName evidence="3">Rhamnogalacturonate lyase C</fullName>
    </submittedName>
</protein>
<evidence type="ECO:0000259" key="2">
    <source>
        <dbReference type="Pfam" id="PF00149"/>
    </source>
</evidence>
<sequence length="375" mass="41890">MAPSVSPRRRPDPRRRSLEPGELLGVERVDVDSQSLQISKTVKWIEDADYEAKIVVAGNHDVSLDSDFYFHHGRMFHNQSPQEPELCLALLTSSPTITYLCHDSATIRLKSPDGPHTEFTVFGSPYSPRHGLWAFYYDAPKDPENTERMDLTALWELIPLETDIVVTHTPPLKHRDKTLDDQYKGCEALRQALWRVRPKLAVCGHVHSGRGAERVLWDLECREKPYLEKAVVEWEDPGKGNNKNSLVDLTGRKEAKLANNGAHPGRPRSEGDEEDDDDQLVTNTTLNMTASSDVSPHGHSGSSVGAQDQSDILGYGIDPESDGGDLEALLGRMGRKETCIVNAAIMKKNYPHIGGKEFNKPIVVDVDLPVWEEED</sequence>